<dbReference type="GO" id="GO:0005975">
    <property type="term" value="P:carbohydrate metabolic process"/>
    <property type="evidence" value="ECO:0007669"/>
    <property type="project" value="InterPro"/>
</dbReference>
<name>A0A9P3EW87_9EURO</name>
<dbReference type="Pfam" id="PF14498">
    <property type="entry name" value="Glyco_hyd_65N_2"/>
    <property type="match status" value="1"/>
</dbReference>
<reference evidence="4 5" key="1">
    <citation type="submission" date="2018-10" db="EMBL/GenBank/DDBJ databases">
        <title>Pan-genome distribution and transcriptional activeness of fungal secondary metabolism genes in Aspergillus section Fumigati.</title>
        <authorList>
            <person name="Takahashi H."/>
            <person name="Umemura M."/>
            <person name="Ninomiya A."/>
            <person name="Kusuya Y."/>
            <person name="Urayama S."/>
            <person name="Shimizu M."/>
            <person name="Watanabe A."/>
            <person name="Kamei K."/>
            <person name="Yaguchi T."/>
            <person name="Hagiwara D."/>
        </authorList>
    </citation>
    <scope>NUCLEOTIDE SEQUENCE [LARGE SCALE GENOMIC DNA]</scope>
    <source>
        <strain evidence="4 5">IFM 55266</strain>
    </source>
</reference>
<dbReference type="RefSeq" id="XP_043158296.1">
    <property type="nucleotide sequence ID" value="XM_043302361.1"/>
</dbReference>
<evidence type="ECO:0000313" key="5">
    <source>
        <dbReference type="Proteomes" id="UP001043456"/>
    </source>
</evidence>
<dbReference type="EMBL" id="BHVY01000004">
    <property type="protein sequence ID" value="GIJ87550.1"/>
    <property type="molecule type" value="Genomic_DNA"/>
</dbReference>
<comment type="caution">
    <text evidence="4">The sequence shown here is derived from an EMBL/GenBank/DDBJ whole genome shotgun (WGS) entry which is preliminary data.</text>
</comment>
<feature type="domain" description="Glycosyl hydrolase family 95 catalytic" evidence="3">
    <location>
        <begin position="296"/>
        <end position="701"/>
    </location>
</feature>
<proteinExistence type="predicted"/>
<accession>A0A9P3EW87</accession>
<evidence type="ECO:0000256" key="1">
    <source>
        <dbReference type="SAM" id="SignalP"/>
    </source>
</evidence>
<dbReference type="AlphaFoldDB" id="A0A9P3EW87"/>
<feature type="chain" id="PRO_5040279646" description="Glycosyl hydrolase family 95 N-terminal domain-containing protein" evidence="1">
    <location>
        <begin position="22"/>
        <end position="777"/>
    </location>
</feature>
<dbReference type="InterPro" id="IPR008928">
    <property type="entry name" value="6-hairpin_glycosidase_sf"/>
</dbReference>
<dbReference type="GO" id="GO:0004560">
    <property type="term" value="F:alpha-L-fucosidase activity"/>
    <property type="evidence" value="ECO:0007669"/>
    <property type="project" value="InterPro"/>
</dbReference>
<dbReference type="PIRSF" id="PIRSF007663">
    <property type="entry name" value="UCP007663"/>
    <property type="match status" value="1"/>
</dbReference>
<dbReference type="PANTHER" id="PTHR31084:SF3">
    <property type="entry name" value="ALPHA-FUCOSIDASE A"/>
    <property type="match status" value="1"/>
</dbReference>
<evidence type="ECO:0000259" key="2">
    <source>
        <dbReference type="Pfam" id="PF14498"/>
    </source>
</evidence>
<dbReference type="OrthoDB" id="66881at2759"/>
<dbReference type="PANTHER" id="PTHR31084">
    <property type="entry name" value="ALPHA-L-FUCOSIDASE 2"/>
    <property type="match status" value="1"/>
</dbReference>
<dbReference type="InterPro" id="IPR054363">
    <property type="entry name" value="GH95_cat"/>
</dbReference>
<keyword evidence="5" id="KW-1185">Reference proteome</keyword>
<dbReference type="InterPro" id="IPR027414">
    <property type="entry name" value="GH95_N_dom"/>
</dbReference>
<dbReference type="InterPro" id="IPR016518">
    <property type="entry name" value="Alpha-L-fucosidase"/>
</dbReference>
<keyword evidence="1" id="KW-0732">Signal</keyword>
<dbReference type="GeneID" id="67005069"/>
<dbReference type="Pfam" id="PF22124">
    <property type="entry name" value="Glyco_hydro_95_cat"/>
    <property type="match status" value="1"/>
</dbReference>
<feature type="domain" description="Glycosyl hydrolase family 95 N-terminal" evidence="2">
    <location>
        <begin position="24"/>
        <end position="263"/>
    </location>
</feature>
<evidence type="ECO:0008006" key="6">
    <source>
        <dbReference type="Google" id="ProtNLM"/>
    </source>
</evidence>
<gene>
    <name evidence="4" type="ORF">Asppvi_006458</name>
</gene>
<sequence length="777" mass="85003">MNAELTMYLALASALLPLATARSLWSDSPGSYADLITTAFPLGNGRLGAMPLGLPGKEIINLNIDSLWRGGPFETPDYSGGNPNISKADALPGIREWIFQNGTGNVSALLGEFPHYGSYQVLANLTVDLGDLGNVADYRRSLDLRTGVYGDRFCVGDGCVQREAFCSYPDNVCVYRLASNTSLPAVAINLENQLAAPEPNVSCSGNSISLYGRTLPGIGMRYNARATVVVPGLKSDLCAQSAVRVPGGQREIVIVVAAGTDYDVSKGNAAAGFSFRGKEPYDDVLKTASNAAGKPYSRLKSAHVKDFQSIFDGFTLTLPDPHNSASKPTTELITAYKQPGDPYVENLLFDYGRYLFLSSSRPGSLPPNLQGLWTEQYSPAWSADYHANINLQMNHWGVEQTGLGGQTEPLWTYMLETWLPRGAETARLLYNAEGWVTHDEMNIFGHTAMKDTAQWANYPAVNAWMSQHVWDHFDYTRDTKWYQTVGYPILKGSAQFWLSQLVQDKHFNDGTWVVNPCNSPEHGPTTFGCTHYQQLIWELFDHVLRGWNISGDTDATFHSAIASKFASLDTGIHIGSWGQIQEWKLDLDTRNDTHRHLSNLYGWYPGYSISSVHGHNNTITDAVATTLTSRGSGIEDSNTGWGKVWRSACWALLNETSNAYGELTLAIEKNFAANGLDMYSGNPPFQIDANYGILGAVMAMLVRDLDGAREVQAVLLGPAIPVAWGGGSVTGVRLRGGGKVDFRWDEDGVVRSCRTDLSGRGGRKVEFYVKGGDAIRC</sequence>
<dbReference type="Proteomes" id="UP001043456">
    <property type="component" value="Unassembled WGS sequence"/>
</dbReference>
<dbReference type="SUPFAM" id="SSF48208">
    <property type="entry name" value="Six-hairpin glycosidases"/>
    <property type="match status" value="1"/>
</dbReference>
<evidence type="ECO:0000313" key="4">
    <source>
        <dbReference type="EMBL" id="GIJ87550.1"/>
    </source>
</evidence>
<protein>
    <recommendedName>
        <fullName evidence="6">Glycosyl hydrolase family 95 N-terminal domain-containing protein</fullName>
    </recommendedName>
</protein>
<dbReference type="InterPro" id="IPR012341">
    <property type="entry name" value="6hp_glycosidase-like_sf"/>
</dbReference>
<organism evidence="4 5">
    <name type="scientific">Aspergillus pseudoviridinutans</name>
    <dbReference type="NCBI Taxonomy" id="1517512"/>
    <lineage>
        <taxon>Eukaryota</taxon>
        <taxon>Fungi</taxon>
        <taxon>Dikarya</taxon>
        <taxon>Ascomycota</taxon>
        <taxon>Pezizomycotina</taxon>
        <taxon>Eurotiomycetes</taxon>
        <taxon>Eurotiomycetidae</taxon>
        <taxon>Eurotiales</taxon>
        <taxon>Aspergillaceae</taxon>
        <taxon>Aspergillus</taxon>
        <taxon>Aspergillus subgen. Fumigati</taxon>
    </lineage>
</organism>
<dbReference type="Gene3D" id="1.50.10.10">
    <property type="match status" value="1"/>
</dbReference>
<evidence type="ECO:0000259" key="3">
    <source>
        <dbReference type="Pfam" id="PF22124"/>
    </source>
</evidence>
<feature type="signal peptide" evidence="1">
    <location>
        <begin position="1"/>
        <end position="21"/>
    </location>
</feature>